<name>A0A1E4SYH9_9ASCO</name>
<gene>
    <name evidence="2" type="ORF">CANARDRAFT_8531</name>
</gene>
<feature type="region of interest" description="Disordered" evidence="1">
    <location>
        <begin position="507"/>
        <end position="581"/>
    </location>
</feature>
<feature type="compositionally biased region" description="Polar residues" evidence="1">
    <location>
        <begin position="650"/>
        <end position="659"/>
    </location>
</feature>
<dbReference type="Proteomes" id="UP000094801">
    <property type="component" value="Unassembled WGS sequence"/>
</dbReference>
<evidence type="ECO:0000256" key="1">
    <source>
        <dbReference type="SAM" id="MobiDB-lite"/>
    </source>
</evidence>
<feature type="compositionally biased region" description="Low complexity" evidence="1">
    <location>
        <begin position="354"/>
        <end position="382"/>
    </location>
</feature>
<feature type="compositionally biased region" description="Low complexity" evidence="1">
    <location>
        <begin position="633"/>
        <end position="649"/>
    </location>
</feature>
<organism evidence="2 3">
    <name type="scientific">[Candida] arabinofermentans NRRL YB-2248</name>
    <dbReference type="NCBI Taxonomy" id="983967"/>
    <lineage>
        <taxon>Eukaryota</taxon>
        <taxon>Fungi</taxon>
        <taxon>Dikarya</taxon>
        <taxon>Ascomycota</taxon>
        <taxon>Saccharomycotina</taxon>
        <taxon>Pichiomycetes</taxon>
        <taxon>Pichiales</taxon>
        <taxon>Pichiaceae</taxon>
        <taxon>Ogataea</taxon>
        <taxon>Ogataea/Candida clade</taxon>
    </lineage>
</organism>
<dbReference type="InterPro" id="IPR015915">
    <property type="entry name" value="Kelch-typ_b-propeller"/>
</dbReference>
<dbReference type="EMBL" id="KV453856">
    <property type="protein sequence ID" value="ODV84549.1"/>
    <property type="molecule type" value="Genomic_DNA"/>
</dbReference>
<dbReference type="PANTHER" id="PTHR23244">
    <property type="entry name" value="KELCH REPEAT DOMAIN"/>
    <property type="match status" value="1"/>
</dbReference>
<sequence>MEDMDRYLSGPDVPEYLKQPSCFPNYSPLELNSLNTKYSAQQQSDPKDLKYKQYFNNLNVDGLLFEKHMNSSTSMYYQKHKIYKPDLNRKKTVITNPSLENMGTNNDYSGSNEDPLPKNGNLLSYPSIFSGFDMPHLSYHSTASLGHKLYIYGGLAVYSKEEYYQLLKNLTNDFTIPAANVKVTLDFDAPPPLTKAKLISLATKPNNELFKYSCDTSTLLKVMDIFPSVSTNENSTINDRRSMGSNTSSARSKYVHPKVLLASNVTEVSAKHWLLYGGFELVTDIKRFENSVEIIKRVNINHQAWLFDSRNNTFKEIIINVHPTYSVLFPSAIARFGHAMEAITIEENNKDTETTTSRSSMVSSTSSEKNSHGWNSGSGSNNQVMTSYDKPAVILIMGGYKLSDNGKSCLALNDIWKCEFILSKSSKFPKIDFADEMVCFPMGHFDLLFDKYSYRLNQQGEILEDDFKSINFTGIFKHGASFNWPKPRGFFSMSIVDNADLYQQFGVSPDNLSKPENTVPMIHQPRPSSPHSPSTAKSGISSRKDDGFSPLRTSTTPPPMSPHHHQQQQQRAGSPISSTHHSNNIRHYISMLSSSDHSSSHSYQNTSRNNNTTNNNTSNTNNNSSLERHRLSHSSNSSSSANSGTARSSPAQPGTHSFHSTALHKKSLVIFGGSTTLYFKVVSRGSDKDGDTEREAAYYKTEILGDMWWFNFQTESWSRISTFQKQNKVEMKVCGHSCITDGKHLMIVGGFRRCQMPPDPFDIQCENENQCAKQKAIDSEALQKFEDKKNMKKGLDVECESLSIFSEGTIYNFYTLNLNTKQWKKNEFVPISQSLTDPTMDYSLGGACMQTIKFESKLIIIGGDLKKLNPITNKELEGEDQTLFGCGISEAYPSMLTL</sequence>
<dbReference type="STRING" id="983967.A0A1E4SYH9"/>
<accession>A0A1E4SYH9</accession>
<dbReference type="AlphaFoldDB" id="A0A1E4SYH9"/>
<feature type="region of interest" description="Disordered" evidence="1">
    <location>
        <begin position="347"/>
        <end position="382"/>
    </location>
</feature>
<evidence type="ECO:0000313" key="3">
    <source>
        <dbReference type="Proteomes" id="UP000094801"/>
    </source>
</evidence>
<protein>
    <submittedName>
        <fullName evidence="2">Uncharacterized protein</fullName>
    </submittedName>
</protein>
<dbReference type="SUPFAM" id="SSF117281">
    <property type="entry name" value="Kelch motif"/>
    <property type="match status" value="1"/>
</dbReference>
<feature type="compositionally biased region" description="Low complexity" evidence="1">
    <location>
        <begin position="525"/>
        <end position="534"/>
    </location>
</feature>
<feature type="region of interest" description="Disordered" evidence="1">
    <location>
        <begin position="593"/>
        <end position="659"/>
    </location>
</feature>
<dbReference type="PANTHER" id="PTHR23244:SF471">
    <property type="entry name" value="GUANINE NUCLEOTIDE-BINDING PROTEIN SUBUNIT BETA 1-RELATED"/>
    <property type="match status" value="1"/>
</dbReference>
<evidence type="ECO:0000313" key="2">
    <source>
        <dbReference type="EMBL" id="ODV84549.1"/>
    </source>
</evidence>
<proteinExistence type="predicted"/>
<feature type="compositionally biased region" description="Low complexity" evidence="1">
    <location>
        <begin position="593"/>
        <end position="625"/>
    </location>
</feature>
<feature type="compositionally biased region" description="Polar residues" evidence="1">
    <location>
        <begin position="571"/>
        <end position="581"/>
    </location>
</feature>
<dbReference type="OrthoDB" id="10251809at2759"/>
<reference evidence="3" key="1">
    <citation type="submission" date="2016-04" db="EMBL/GenBank/DDBJ databases">
        <title>Comparative genomics of biotechnologically important yeasts.</title>
        <authorList>
            <consortium name="DOE Joint Genome Institute"/>
            <person name="Riley R."/>
            <person name="Haridas S."/>
            <person name="Wolfe K.H."/>
            <person name="Lopes M.R."/>
            <person name="Hittinger C.T."/>
            <person name="Goker M."/>
            <person name="Salamov A."/>
            <person name="Wisecaver J."/>
            <person name="Long T.M."/>
            <person name="Aerts A.L."/>
            <person name="Barry K."/>
            <person name="Choi C."/>
            <person name="Clum A."/>
            <person name="Coughlan A.Y."/>
            <person name="Deshpande S."/>
            <person name="Douglass A.P."/>
            <person name="Hanson S.J."/>
            <person name="Klenk H.-P."/>
            <person name="Labutti K."/>
            <person name="Lapidus A."/>
            <person name="Lindquist E."/>
            <person name="Lipzen A."/>
            <person name="Meier-Kolthoff J.P."/>
            <person name="Ohm R.A."/>
            <person name="Otillar R.P."/>
            <person name="Pangilinan J."/>
            <person name="Peng Y."/>
            <person name="Rokas A."/>
            <person name="Rosa C.A."/>
            <person name="Scheuner C."/>
            <person name="Sibirny A.A."/>
            <person name="Slot J.C."/>
            <person name="Stielow J.B."/>
            <person name="Sun H."/>
            <person name="Kurtzman C.P."/>
            <person name="Blackwell M."/>
            <person name="Grigoriev I.V."/>
            <person name="Jeffries T.W."/>
        </authorList>
    </citation>
    <scope>NUCLEOTIDE SEQUENCE [LARGE SCALE GENOMIC DNA]</scope>
    <source>
        <strain evidence="3">NRRL YB-2248</strain>
    </source>
</reference>
<keyword evidence="3" id="KW-1185">Reference proteome</keyword>
<dbReference type="Gene3D" id="2.120.10.80">
    <property type="entry name" value="Kelch-type beta propeller"/>
    <property type="match status" value="1"/>
</dbReference>